<evidence type="ECO:0000256" key="3">
    <source>
        <dbReference type="ARBA" id="ARBA00022643"/>
    </source>
</evidence>
<dbReference type="GO" id="GO:0050661">
    <property type="term" value="F:NADP binding"/>
    <property type="evidence" value="ECO:0007669"/>
    <property type="project" value="InterPro"/>
</dbReference>
<keyword evidence="2" id="KW-0285">Flavoprotein</keyword>
<evidence type="ECO:0000256" key="2">
    <source>
        <dbReference type="ARBA" id="ARBA00022630"/>
    </source>
</evidence>
<dbReference type="Proteomes" id="UP000280861">
    <property type="component" value="Unassembled WGS sequence"/>
</dbReference>
<proteinExistence type="predicted"/>
<evidence type="ECO:0000313" key="7">
    <source>
        <dbReference type="EMBL" id="VDC26861.1"/>
    </source>
</evidence>
<dbReference type="AlphaFoldDB" id="A0A3P5WZ53"/>
<organism evidence="7 8">
    <name type="scientific">Arthrobacter ulcerisalmonis</name>
    <dbReference type="NCBI Taxonomy" id="2483813"/>
    <lineage>
        <taxon>Bacteria</taxon>
        <taxon>Bacillati</taxon>
        <taxon>Actinomycetota</taxon>
        <taxon>Actinomycetes</taxon>
        <taxon>Micrococcales</taxon>
        <taxon>Micrococcaceae</taxon>
        <taxon>Arthrobacter</taxon>
    </lineage>
</organism>
<sequence length="367" mass="39001">MANVFDPISLRSVQIPNRFWMSPMCTYSASAEQETAGRPTDFHLGHYAARAAGGVGLVVVEATGVRPEGRISPYDLGLWDDSQVPSFSRLAAGIKAAGAVPGIQLAHAGRKGSLNRPWLGGNPVGTDDLGWDTVGPSEAAFPGYPAPSALTTDQIGDIVNAFGEAAHRADEAGFDVAEIHGAHGYLLHSFLSPVSNHRTDEYGGSFANRSRLVLEVIDAVRAAWPADKPVILRVSTTDWILENPEDDRQAWGLDETVELARLAQEHGVDLLDCSSGGNDRVQIPAARDYQTANAAAVRAATTLPVAAVGRIDDAQWANELVSTGQADAIFLGRILLRDASWVNNAAATLEAAPRFIEQYGYALAPVG</sequence>
<dbReference type="OrthoDB" id="3169239at2"/>
<evidence type="ECO:0000256" key="4">
    <source>
        <dbReference type="ARBA" id="ARBA00022857"/>
    </source>
</evidence>
<keyword evidence="8" id="KW-1185">Reference proteome</keyword>
<keyword evidence="3" id="KW-0288">FMN</keyword>
<dbReference type="RefSeq" id="WP_124091736.1">
    <property type="nucleotide sequence ID" value="NZ_CBCRYA010000010.1"/>
</dbReference>
<keyword evidence="5 7" id="KW-0560">Oxidoreductase</keyword>
<dbReference type="PANTHER" id="PTHR43303">
    <property type="entry name" value="NADPH DEHYDROGENASE C23G7.10C-RELATED"/>
    <property type="match status" value="1"/>
</dbReference>
<evidence type="ECO:0000256" key="1">
    <source>
        <dbReference type="ARBA" id="ARBA00001917"/>
    </source>
</evidence>
<dbReference type="GO" id="GO:0010181">
    <property type="term" value="F:FMN binding"/>
    <property type="evidence" value="ECO:0007669"/>
    <property type="project" value="InterPro"/>
</dbReference>
<dbReference type="PANTHER" id="PTHR43303:SF4">
    <property type="entry name" value="NADPH DEHYDROGENASE C23G7.10C-RELATED"/>
    <property type="match status" value="1"/>
</dbReference>
<dbReference type="SUPFAM" id="SSF51395">
    <property type="entry name" value="FMN-linked oxidoreductases"/>
    <property type="match status" value="1"/>
</dbReference>
<dbReference type="EC" id="1.6.99.1" evidence="7"/>
<evidence type="ECO:0000256" key="5">
    <source>
        <dbReference type="ARBA" id="ARBA00023002"/>
    </source>
</evidence>
<dbReference type="InterPro" id="IPR044152">
    <property type="entry name" value="YqjM-like"/>
</dbReference>
<dbReference type="Pfam" id="PF00724">
    <property type="entry name" value="Oxidored_FMN"/>
    <property type="match status" value="1"/>
</dbReference>
<dbReference type="InterPro" id="IPR013785">
    <property type="entry name" value="Aldolase_TIM"/>
</dbReference>
<comment type="cofactor">
    <cofactor evidence="1">
        <name>FMN</name>
        <dbReference type="ChEBI" id="CHEBI:58210"/>
    </cofactor>
</comment>
<name>A0A3P5WZ53_9MICC</name>
<dbReference type="CDD" id="cd02932">
    <property type="entry name" value="OYE_YqiM_FMN"/>
    <property type="match status" value="1"/>
</dbReference>
<dbReference type="Gene3D" id="3.20.20.70">
    <property type="entry name" value="Aldolase class I"/>
    <property type="match status" value="1"/>
</dbReference>
<reference evidence="7 8" key="1">
    <citation type="submission" date="2018-11" db="EMBL/GenBank/DDBJ databases">
        <authorList>
            <person name="Criscuolo A."/>
        </authorList>
    </citation>
    <scope>NUCLEOTIDE SEQUENCE [LARGE SCALE GENOMIC DNA]</scope>
    <source>
        <strain evidence="7">AT11b</strain>
    </source>
</reference>
<keyword evidence="4" id="KW-0521">NADP</keyword>
<protein>
    <submittedName>
        <fullName evidence="7">NADPH dehydrogenase</fullName>
        <ecNumber evidence="7">1.6.99.1</ecNumber>
    </submittedName>
</protein>
<feature type="domain" description="NADH:flavin oxidoreductase/NADH oxidase N-terminal" evidence="6">
    <location>
        <begin position="4"/>
        <end position="349"/>
    </location>
</feature>
<dbReference type="InterPro" id="IPR001155">
    <property type="entry name" value="OxRdtase_FMN_N"/>
</dbReference>
<accession>A0A3P5WZ53</accession>
<evidence type="ECO:0000313" key="8">
    <source>
        <dbReference type="Proteomes" id="UP000280861"/>
    </source>
</evidence>
<dbReference type="EMBL" id="UXAU01000025">
    <property type="protein sequence ID" value="VDC26861.1"/>
    <property type="molecule type" value="Genomic_DNA"/>
</dbReference>
<dbReference type="GO" id="GO:0003959">
    <property type="term" value="F:NADPH dehydrogenase activity"/>
    <property type="evidence" value="ECO:0007669"/>
    <property type="project" value="UniProtKB-EC"/>
</dbReference>
<evidence type="ECO:0000259" key="6">
    <source>
        <dbReference type="Pfam" id="PF00724"/>
    </source>
</evidence>
<gene>
    <name evidence="7" type="primary">namA_2</name>
    <name evidence="7" type="ORF">PSET11_01799</name>
</gene>